<dbReference type="RefSeq" id="WP_171203101.1">
    <property type="nucleotide sequence ID" value="NZ_BAAANP010000002.1"/>
</dbReference>
<dbReference type="InterPro" id="IPR036390">
    <property type="entry name" value="WH_DNA-bd_sf"/>
</dbReference>
<evidence type="ECO:0000313" key="2">
    <source>
        <dbReference type="EMBL" id="NNH23280.1"/>
    </source>
</evidence>
<dbReference type="InterPro" id="IPR036388">
    <property type="entry name" value="WH-like_DNA-bd_sf"/>
</dbReference>
<name>A0A849BJA8_9ACTN</name>
<dbReference type="AlphaFoldDB" id="A0A849BJA8"/>
<comment type="caution">
    <text evidence="2">The sequence shown here is derived from an EMBL/GenBank/DDBJ whole genome shotgun (WGS) entry which is preliminary data.</text>
</comment>
<dbReference type="InterPro" id="IPR039422">
    <property type="entry name" value="MarR/SlyA-like"/>
</dbReference>
<sequence length="161" mass="17357">MTAHSPDGTDDAARAAVLRGLQRVVQETDRYVDEVGARHGSARTDLEAVAAVVEADRRGEEHSPGTLSRHLGLSSPATTALLDRLERSGHVRRARSGTDRRRVVVEVTDVARDLGRDVFSPMAAELRAVLARYDGEDLALLGRFLDEAADAVARGRRPPGA</sequence>
<dbReference type="SMART" id="SM00347">
    <property type="entry name" value="HTH_MARR"/>
    <property type="match status" value="1"/>
</dbReference>
<dbReference type="PRINTS" id="PR00598">
    <property type="entry name" value="HTHMARR"/>
</dbReference>
<gene>
    <name evidence="2" type="ORF">HLB09_09275</name>
</gene>
<dbReference type="PROSITE" id="PS50995">
    <property type="entry name" value="HTH_MARR_2"/>
    <property type="match status" value="1"/>
</dbReference>
<keyword evidence="3" id="KW-1185">Reference proteome</keyword>
<dbReference type="Proteomes" id="UP000555552">
    <property type="component" value="Unassembled WGS sequence"/>
</dbReference>
<protein>
    <submittedName>
        <fullName evidence="2">MarR family transcriptional regulator</fullName>
    </submittedName>
</protein>
<feature type="domain" description="HTH marR-type" evidence="1">
    <location>
        <begin position="14"/>
        <end position="150"/>
    </location>
</feature>
<evidence type="ECO:0000259" key="1">
    <source>
        <dbReference type="PROSITE" id="PS50995"/>
    </source>
</evidence>
<dbReference type="PANTHER" id="PTHR33164">
    <property type="entry name" value="TRANSCRIPTIONAL REGULATOR, MARR FAMILY"/>
    <property type="match status" value="1"/>
</dbReference>
<dbReference type="Pfam" id="PF12802">
    <property type="entry name" value="MarR_2"/>
    <property type="match status" value="1"/>
</dbReference>
<accession>A0A849BJA8</accession>
<evidence type="ECO:0000313" key="3">
    <source>
        <dbReference type="Proteomes" id="UP000555552"/>
    </source>
</evidence>
<dbReference type="SUPFAM" id="SSF46785">
    <property type="entry name" value="Winged helix' DNA-binding domain"/>
    <property type="match status" value="1"/>
</dbReference>
<proteinExistence type="predicted"/>
<organism evidence="2 3">
    <name type="scientific">Pseudokineococcus marinus</name>
    <dbReference type="NCBI Taxonomy" id="351215"/>
    <lineage>
        <taxon>Bacteria</taxon>
        <taxon>Bacillati</taxon>
        <taxon>Actinomycetota</taxon>
        <taxon>Actinomycetes</taxon>
        <taxon>Kineosporiales</taxon>
        <taxon>Kineosporiaceae</taxon>
        <taxon>Pseudokineococcus</taxon>
    </lineage>
</organism>
<reference evidence="2 3" key="1">
    <citation type="submission" date="2020-05" db="EMBL/GenBank/DDBJ databases">
        <title>MicrobeNet Type strains.</title>
        <authorList>
            <person name="Nicholson A.C."/>
        </authorList>
    </citation>
    <scope>NUCLEOTIDE SEQUENCE [LARGE SCALE GENOMIC DNA]</scope>
    <source>
        <strain evidence="2 3">JCM 14547</strain>
    </source>
</reference>
<dbReference type="GO" id="GO:0006950">
    <property type="term" value="P:response to stress"/>
    <property type="evidence" value="ECO:0007669"/>
    <property type="project" value="TreeGrafter"/>
</dbReference>
<dbReference type="Gene3D" id="1.10.10.10">
    <property type="entry name" value="Winged helix-like DNA-binding domain superfamily/Winged helix DNA-binding domain"/>
    <property type="match status" value="1"/>
</dbReference>
<dbReference type="InterPro" id="IPR000835">
    <property type="entry name" value="HTH_MarR-typ"/>
</dbReference>
<dbReference type="EMBL" id="JABEMA010000119">
    <property type="protein sequence ID" value="NNH23280.1"/>
    <property type="molecule type" value="Genomic_DNA"/>
</dbReference>
<dbReference type="PANTHER" id="PTHR33164:SF106">
    <property type="entry name" value="TRANSCRIPTIONAL REGULATORY PROTEIN"/>
    <property type="match status" value="1"/>
</dbReference>
<dbReference type="GO" id="GO:0003700">
    <property type="term" value="F:DNA-binding transcription factor activity"/>
    <property type="evidence" value="ECO:0007669"/>
    <property type="project" value="InterPro"/>
</dbReference>